<dbReference type="AlphaFoldDB" id="A0A3M3ES79"/>
<reference evidence="1 2" key="1">
    <citation type="submission" date="2018-08" db="EMBL/GenBank/DDBJ databases">
        <title>Recombination of ecologically and evolutionarily significant loci maintains genetic cohesion in the Pseudomonas syringae species complex.</title>
        <authorList>
            <person name="Dillon M."/>
            <person name="Thakur S."/>
            <person name="Almeida R.N.D."/>
            <person name="Weir B.S."/>
            <person name="Guttman D.S."/>
        </authorList>
    </citation>
    <scope>NUCLEOTIDE SEQUENCE [LARGE SCALE GENOMIC DNA]</scope>
    <source>
        <strain evidence="1 2">NCPPB2445</strain>
    </source>
</reference>
<dbReference type="RefSeq" id="WP_024779087.1">
    <property type="nucleotide sequence ID" value="NZ_LHVK01000010.1"/>
</dbReference>
<dbReference type="Proteomes" id="UP000270661">
    <property type="component" value="Unassembled WGS sequence"/>
</dbReference>
<dbReference type="EMBL" id="RBOJ01000051">
    <property type="protein sequence ID" value="RMM52082.1"/>
    <property type="molecule type" value="Genomic_DNA"/>
</dbReference>
<keyword evidence="2" id="KW-1185">Reference proteome</keyword>
<gene>
    <name evidence="1" type="ORF">ALQ77_03981</name>
</gene>
<protein>
    <submittedName>
        <fullName evidence="1">Uncharacterized protein</fullName>
    </submittedName>
</protein>
<comment type="caution">
    <text evidence="1">The sequence shown here is derived from an EMBL/GenBank/DDBJ whole genome shotgun (WGS) entry which is preliminary data.</text>
</comment>
<name>A0A3M3ES79_9PSED</name>
<evidence type="ECO:0000313" key="2">
    <source>
        <dbReference type="Proteomes" id="UP000270661"/>
    </source>
</evidence>
<proteinExistence type="predicted"/>
<accession>A0A3M3ES79</accession>
<sequence>MGSKCTASTVPSAANELLRKLAGKQIIKFVRYSWWDASEVSTHCGVEDDMAFSLTAGPLVIYFECDIVLGFSSDPSLNSVIIWDEAARIASQSSSSLESDSELFSISETGRFATAFWKDLIGDRVSGITILKRAQMNAKAQQRPSEVGLRFDVCGGKSFILSHGLHDDSDDFTVLEVSQVKAVGLEEMSLS</sequence>
<dbReference type="OrthoDB" id="2641170at2"/>
<evidence type="ECO:0000313" key="1">
    <source>
        <dbReference type="EMBL" id="RMM52082.1"/>
    </source>
</evidence>
<organism evidence="1 2">
    <name type="scientific">Pseudomonas corrugata</name>
    <dbReference type="NCBI Taxonomy" id="47879"/>
    <lineage>
        <taxon>Bacteria</taxon>
        <taxon>Pseudomonadati</taxon>
        <taxon>Pseudomonadota</taxon>
        <taxon>Gammaproteobacteria</taxon>
        <taxon>Pseudomonadales</taxon>
        <taxon>Pseudomonadaceae</taxon>
        <taxon>Pseudomonas</taxon>
    </lineage>
</organism>